<evidence type="ECO:0000313" key="2">
    <source>
        <dbReference type="EMBL" id="KAL0059734.1"/>
    </source>
</evidence>
<organism evidence="2 3">
    <name type="scientific">Marasmius tenuissimus</name>
    <dbReference type="NCBI Taxonomy" id="585030"/>
    <lineage>
        <taxon>Eukaryota</taxon>
        <taxon>Fungi</taxon>
        <taxon>Dikarya</taxon>
        <taxon>Basidiomycota</taxon>
        <taxon>Agaricomycotina</taxon>
        <taxon>Agaricomycetes</taxon>
        <taxon>Agaricomycetidae</taxon>
        <taxon>Agaricales</taxon>
        <taxon>Marasmiineae</taxon>
        <taxon>Marasmiaceae</taxon>
        <taxon>Marasmius</taxon>
    </lineage>
</organism>
<evidence type="ECO:0000256" key="1">
    <source>
        <dbReference type="SAM" id="MobiDB-lite"/>
    </source>
</evidence>
<gene>
    <name evidence="2" type="ORF">AAF712_013491</name>
</gene>
<feature type="region of interest" description="Disordered" evidence="1">
    <location>
        <begin position="211"/>
        <end position="243"/>
    </location>
</feature>
<reference evidence="2 3" key="1">
    <citation type="submission" date="2024-05" db="EMBL/GenBank/DDBJ databases">
        <title>A draft genome resource for the thread blight pathogen Marasmius tenuissimus strain MS-2.</title>
        <authorList>
            <person name="Yulfo-Soto G.E."/>
            <person name="Baruah I.K."/>
            <person name="Amoako-Attah I."/>
            <person name="Bukari Y."/>
            <person name="Meinhardt L.W."/>
            <person name="Bailey B.A."/>
            <person name="Cohen S.P."/>
        </authorList>
    </citation>
    <scope>NUCLEOTIDE SEQUENCE [LARGE SCALE GENOMIC DNA]</scope>
    <source>
        <strain evidence="2 3">MS-2</strain>
    </source>
</reference>
<keyword evidence="3" id="KW-1185">Reference proteome</keyword>
<feature type="compositionally biased region" description="Basic and acidic residues" evidence="1">
    <location>
        <begin position="211"/>
        <end position="227"/>
    </location>
</feature>
<comment type="caution">
    <text evidence="2">The sequence shown here is derived from an EMBL/GenBank/DDBJ whole genome shotgun (WGS) entry which is preliminary data.</text>
</comment>
<sequence>MSTVALKAVQDFFEEHSTTTAPPENPEDETGWVFRDATSRAEFAQYMTSKYPLTTQKGVAPVSPMHFRDFQGQISDDGGDPTIVLKSGLFEHPLILRVLGMYFSYVDAIPAGIKRLEEKPFGALELAVQAVERALKFYYSGNPPSKDELNKKTNHFSYANWGAEPVLDWAGKKSDKLRANEFRSTIRNLSDIKWKAIVTGAREFTVDRRITQKKGKSEKEKAAAKDDLSDDDDGGDAPSHAGKNEALCTLKSGAQVTPLSAVFAASTLPVVK</sequence>
<evidence type="ECO:0000313" key="3">
    <source>
        <dbReference type="Proteomes" id="UP001437256"/>
    </source>
</evidence>
<accession>A0ABR2ZET8</accession>
<dbReference type="EMBL" id="JBBXMP010000209">
    <property type="protein sequence ID" value="KAL0059734.1"/>
    <property type="molecule type" value="Genomic_DNA"/>
</dbReference>
<proteinExistence type="predicted"/>
<name>A0ABR2ZET8_9AGAR</name>
<dbReference type="Proteomes" id="UP001437256">
    <property type="component" value="Unassembled WGS sequence"/>
</dbReference>
<protein>
    <submittedName>
        <fullName evidence="2">Uncharacterized protein</fullName>
    </submittedName>
</protein>